<dbReference type="Proteomes" id="UP000000933">
    <property type="component" value="Chromosome"/>
</dbReference>
<evidence type="ECO:0000313" key="4">
    <source>
        <dbReference type="Proteomes" id="UP000000933"/>
    </source>
</evidence>
<dbReference type="InterPro" id="IPR001296">
    <property type="entry name" value="Glyco_trans_1"/>
</dbReference>
<dbReference type="Pfam" id="PF00534">
    <property type="entry name" value="Glycos_transf_1"/>
    <property type="match status" value="1"/>
</dbReference>
<dbReference type="Gene3D" id="3.40.50.2000">
    <property type="entry name" value="Glycogen Phosphorylase B"/>
    <property type="match status" value="2"/>
</dbReference>
<dbReference type="Pfam" id="PF13439">
    <property type="entry name" value="Glyco_transf_4"/>
    <property type="match status" value="1"/>
</dbReference>
<dbReference type="AlphaFoldDB" id="D5H582"/>
<dbReference type="RefSeq" id="WP_013060755.1">
    <property type="nucleotide sequence ID" value="NC_014032.1"/>
</dbReference>
<gene>
    <name evidence="3" type="primary">rfaG</name>
    <name evidence="3" type="ordered locus">SRM_00266</name>
</gene>
<name>D5H582_SALRM</name>
<organism evidence="3 4">
    <name type="scientific">Salinibacter ruber (strain M8)</name>
    <dbReference type="NCBI Taxonomy" id="761659"/>
    <lineage>
        <taxon>Bacteria</taxon>
        <taxon>Pseudomonadati</taxon>
        <taxon>Rhodothermota</taxon>
        <taxon>Rhodothermia</taxon>
        <taxon>Rhodothermales</taxon>
        <taxon>Salinibacteraceae</taxon>
        <taxon>Salinibacter</taxon>
    </lineage>
</organism>
<proteinExistence type="predicted"/>
<evidence type="ECO:0000259" key="2">
    <source>
        <dbReference type="Pfam" id="PF13439"/>
    </source>
</evidence>
<evidence type="ECO:0000313" key="3">
    <source>
        <dbReference type="EMBL" id="CBH23187.1"/>
    </source>
</evidence>
<dbReference type="KEGG" id="srm:SRM_00266"/>
<reference evidence="3 4" key="1">
    <citation type="journal article" date="2010" name="ISME J.">
        <title>Fine-scale evolution: genomic, phenotypic and ecological differentiation in two coexisting Salinibacter ruber strains.</title>
        <authorList>
            <person name="Pena A."/>
            <person name="Teeling H."/>
            <person name="Huerta-Cepas J."/>
            <person name="Santos F."/>
            <person name="Yarza P."/>
            <person name="Brito-Echeverria J."/>
            <person name="Lucio M."/>
            <person name="Schmitt-Kopplin P."/>
            <person name="Meseguer I."/>
            <person name="Schenowitz C."/>
            <person name="Dossat C."/>
            <person name="Barbe V."/>
            <person name="Dopazo J."/>
            <person name="Rossello-Mora R."/>
            <person name="Schuler M."/>
            <person name="Glockner F.O."/>
            <person name="Amann R."/>
            <person name="Gabaldon T."/>
            <person name="Anton J."/>
        </authorList>
    </citation>
    <scope>NUCLEOTIDE SEQUENCE [LARGE SCALE GENOMIC DNA]</scope>
    <source>
        <strain evidence="3 4">M8</strain>
    </source>
</reference>
<dbReference type="HOGENOM" id="CLU_009583_2_1_10"/>
<sequence>MHIVLTISSLDRTAGGTSSAVAAMARHLAGRDPDVSVVSLESDQPLLDEAGTEEGTPTVTLVRRDDSPWKVWQNPSRFGRALHKEIEARSNVVVHDNGLWLPVNHRVATTTHSLACPRVVSPHGMLEPWSLGQGAWKKKAAWWLYQKRDLQSAEVVVATAEQEAQNIRALGVDGPIAVVPNGVDRPDSLPSVDNDTSGGGEQRRLLFLSRIHKKKGLLNLVEAWDRLRPDGWEVIIAGPDENGHEAEVRERISQCGVKGDFVFTGPVKGMEKWKMYQSADLFVLPTHSENFGIVVAEALSCGVPVITTRGAPWSDLVDHDCGWWIEIGVDPLVEALVQATRMSAADRVAMGRRGRELVDRKYTWPQVAAALESVYAWVLGEQRHPECVIT</sequence>
<protein>
    <submittedName>
        <fullName evidence="3">Glycosyl transferase, group 1</fullName>
    </submittedName>
</protein>
<accession>D5H582</accession>
<keyword evidence="3" id="KW-0808">Transferase</keyword>
<feature type="domain" description="Glycosyltransferase subfamily 4-like N-terminal" evidence="2">
    <location>
        <begin position="15"/>
        <end position="184"/>
    </location>
</feature>
<dbReference type="PANTHER" id="PTHR12526">
    <property type="entry name" value="GLYCOSYLTRANSFERASE"/>
    <property type="match status" value="1"/>
</dbReference>
<dbReference type="PATRIC" id="fig|761659.10.peg.304"/>
<evidence type="ECO:0000259" key="1">
    <source>
        <dbReference type="Pfam" id="PF00534"/>
    </source>
</evidence>
<feature type="domain" description="Glycosyl transferase family 1" evidence="1">
    <location>
        <begin position="201"/>
        <end position="356"/>
    </location>
</feature>
<reference evidence="4" key="2">
    <citation type="submission" date="2010-04" db="EMBL/GenBank/DDBJ databases">
        <title>Genome sequence of Salinibacter ruber M8.</title>
        <authorList>
            <consortium name="Genoscope"/>
        </authorList>
    </citation>
    <scope>NUCLEOTIDE SEQUENCE [LARGE SCALE GENOMIC DNA]</scope>
    <source>
        <strain evidence="4">M8</strain>
    </source>
</reference>
<dbReference type="EMBL" id="FP565814">
    <property type="protein sequence ID" value="CBH23187.1"/>
    <property type="molecule type" value="Genomic_DNA"/>
</dbReference>
<dbReference type="GO" id="GO:0016757">
    <property type="term" value="F:glycosyltransferase activity"/>
    <property type="evidence" value="ECO:0007669"/>
    <property type="project" value="InterPro"/>
</dbReference>
<dbReference type="InterPro" id="IPR028098">
    <property type="entry name" value="Glyco_trans_4-like_N"/>
</dbReference>
<dbReference type="PANTHER" id="PTHR12526:SF637">
    <property type="entry name" value="GLYCOSYLTRANSFERASE EPSF-RELATED"/>
    <property type="match status" value="1"/>
</dbReference>
<dbReference type="SUPFAM" id="SSF53756">
    <property type="entry name" value="UDP-Glycosyltransferase/glycogen phosphorylase"/>
    <property type="match status" value="1"/>
</dbReference>